<reference evidence="3" key="1">
    <citation type="submission" date="2015-08" db="EMBL/GenBank/DDBJ databases">
        <authorList>
            <person name="Babu N.S."/>
            <person name="Beckwith C.J."/>
            <person name="Beseler K.G."/>
            <person name="Brison A."/>
            <person name="Carone J.V."/>
            <person name="Caskin T.P."/>
            <person name="Diamond M."/>
            <person name="Durham M.E."/>
            <person name="Foxe J.M."/>
            <person name="Go M."/>
            <person name="Henderson B.A."/>
            <person name="Jones I.B."/>
            <person name="McGettigan J.A."/>
            <person name="Micheletti S.J."/>
            <person name="Nasrallah M.E."/>
            <person name="Ortiz D."/>
            <person name="Piller C.R."/>
            <person name="Privatt S.R."/>
            <person name="Schneider S.L."/>
            <person name="Sharp S."/>
            <person name="Smith T.C."/>
            <person name="Stanton J.D."/>
            <person name="Ullery H.E."/>
            <person name="Wilson R.J."/>
            <person name="Serrano M.G."/>
            <person name="Buck G."/>
            <person name="Lee V."/>
            <person name="Wang Y."/>
            <person name="Carvalho R."/>
            <person name="Voegtly L."/>
            <person name="Shi R."/>
            <person name="Duckworth R."/>
            <person name="Johnson A."/>
            <person name="Loviza R."/>
            <person name="Walstead R."/>
            <person name="Shah Z."/>
            <person name="Kiflezghi M."/>
            <person name="Wade K."/>
            <person name="Ball S.L."/>
            <person name="Bradley K.W."/>
            <person name="Asai D.J."/>
            <person name="Bowman C.A."/>
            <person name="Russell D.A."/>
            <person name="Pope W.H."/>
            <person name="Jacobs-Sera D."/>
            <person name="Hendrix R.W."/>
            <person name="Hatfull G.F."/>
        </authorList>
    </citation>
    <scope>NUCLEOTIDE SEQUENCE</scope>
</reference>
<dbReference type="PANTHER" id="PTHR46774:SF3">
    <property type="entry name" value="CHROMATIN MODIFICATION-RELATED PROTEIN EAF1 A-RELATED"/>
    <property type="match status" value="1"/>
</dbReference>
<feature type="compositionally biased region" description="Low complexity" evidence="1">
    <location>
        <begin position="603"/>
        <end position="667"/>
    </location>
</feature>
<evidence type="ECO:0000256" key="1">
    <source>
        <dbReference type="SAM" id="MobiDB-lite"/>
    </source>
</evidence>
<dbReference type="GO" id="GO:0035267">
    <property type="term" value="C:NuA4 histone acetyltransferase complex"/>
    <property type="evidence" value="ECO:0007669"/>
    <property type="project" value="InterPro"/>
</dbReference>
<feature type="region of interest" description="Disordered" evidence="1">
    <location>
        <begin position="786"/>
        <end position="850"/>
    </location>
</feature>
<dbReference type="CDD" id="cd00167">
    <property type="entry name" value="SANT"/>
    <property type="match status" value="1"/>
</dbReference>
<dbReference type="InterPro" id="IPR044798">
    <property type="entry name" value="EAF1A/B"/>
</dbReference>
<evidence type="ECO:0000259" key="2">
    <source>
        <dbReference type="PROSITE" id="PS50090"/>
    </source>
</evidence>
<feature type="compositionally biased region" description="Low complexity" evidence="1">
    <location>
        <begin position="819"/>
        <end position="837"/>
    </location>
</feature>
<evidence type="ECO:0000313" key="3">
    <source>
        <dbReference type="EMBL" id="JAT70848.1"/>
    </source>
</evidence>
<feature type="region of interest" description="Disordered" evidence="1">
    <location>
        <begin position="351"/>
        <end position="409"/>
    </location>
</feature>
<gene>
    <name evidence="3" type="ORF">g.45814</name>
</gene>
<dbReference type="EMBL" id="GDKF01007774">
    <property type="protein sequence ID" value="JAT70848.1"/>
    <property type="molecule type" value="Transcribed_RNA"/>
</dbReference>
<dbReference type="PANTHER" id="PTHR46774">
    <property type="entry name" value="CHROMATIN MODIFICATION-RELATED PROTEIN EAF1 A-RELATED"/>
    <property type="match status" value="1"/>
</dbReference>
<feature type="compositionally biased region" description="Gly residues" evidence="1">
    <location>
        <begin position="391"/>
        <end position="409"/>
    </location>
</feature>
<dbReference type="Pfam" id="PF13921">
    <property type="entry name" value="Myb_DNA-bind_6"/>
    <property type="match status" value="1"/>
</dbReference>
<name>A0A1D1ZV80_AUXPR</name>
<organism evidence="3">
    <name type="scientific">Auxenochlorella protothecoides</name>
    <name type="common">Green microalga</name>
    <name type="synonym">Chlorella protothecoides</name>
    <dbReference type="NCBI Taxonomy" id="3075"/>
    <lineage>
        <taxon>Eukaryota</taxon>
        <taxon>Viridiplantae</taxon>
        <taxon>Chlorophyta</taxon>
        <taxon>core chlorophytes</taxon>
        <taxon>Trebouxiophyceae</taxon>
        <taxon>Chlorellales</taxon>
        <taxon>Chlorellaceae</taxon>
        <taxon>Auxenochlorella</taxon>
    </lineage>
</organism>
<dbReference type="InterPro" id="IPR001005">
    <property type="entry name" value="SANT/Myb"/>
</dbReference>
<dbReference type="GO" id="GO:0006325">
    <property type="term" value="P:chromatin organization"/>
    <property type="evidence" value="ECO:0007669"/>
    <property type="project" value="UniProtKB-KW"/>
</dbReference>
<feature type="compositionally biased region" description="Low complexity" evidence="1">
    <location>
        <begin position="888"/>
        <end position="899"/>
    </location>
</feature>
<feature type="region of interest" description="Disordered" evidence="1">
    <location>
        <begin position="603"/>
        <end position="720"/>
    </location>
</feature>
<sequence length="915" mass="92898">MTASPPPAAAAPAKADGAGTPTVTAAAPPGTAPADTAPDPEAAARIAREDAVLASGADVAGLRALLACAYTRPLPEPARPFSHWDAVLAEAHWLAVDFAQERLWKASTALAVAAEVAGKRGEFGLRPPPPEHRAFHDEIVAARAAAVAAAAAVAGKRLTAAARAEAGAGLALDPTADPIWADLALEAIPPTPPGFDYALVYSVEPELAPALEATLESRELERAIEADMVCRGYRYELDAALRSHFAAVAEASKRAMRLDADLADGCLLGDAGDGADLADDGDPYAQKGKRGKGGRRAGYLLDDFAELGDAEFAERAPPKRAASRQYIEDTYLRKRRRERYRDVDADYDVGAEPATGRYGTRRATGALGGARGGAPRPGATDASKRLRGAPGARGDGLGGPGAGGQGGGMMRPRGTAGAGVVMWTKAEDELLLATVHEFGLNWTLVSEVLSLSLGLQGIHRPGSLCKQRFRHLTAQEGQDYSEERALAALNQQLSKQQARELLVQCLPVRDDVLMRLLEALAQIGGGAKSRRAAEEKRAEAVRTRRQETHASHASVMGHVLAQTAGRRLTPLELSSAVNNAYLNQAKQQAALAEQAAQAQAAAAMPSSSMGSGASGPAPAASLAQQQHSAMQQQQAAMQQQQMQAMQAQQLGQAGQGHATPHPGSSAPSPAPQNGSLSPAPPGVGLPNAGGGAPVAAPGPGGGAPAVGPGAAGGAPKLNQPPQITLQQLNHILATNKLPNGQPLSSDMRDAIQKKRDAYLAPLQAVNLRQQQMAAQMQLQAAAAAAARGGGGPGATPGAPGPGPGPGPGIFPGSGGQQGPGTPASAGAMPLGLPPGMQLGPGGQLHPGMTLPPGAAAMAAAQQQLLAQQLMAHQHHQAQAAAAAAAAAAAGHAGPQQHGPPAVPLPPGVAGQGGMG</sequence>
<dbReference type="Gene3D" id="1.10.10.60">
    <property type="entry name" value="Homeodomain-like"/>
    <property type="match status" value="1"/>
</dbReference>
<proteinExistence type="predicted"/>
<feature type="compositionally biased region" description="Gly residues" evidence="1">
    <location>
        <begin position="687"/>
        <end position="712"/>
    </location>
</feature>
<feature type="region of interest" description="Disordered" evidence="1">
    <location>
        <begin position="888"/>
        <end position="915"/>
    </location>
</feature>
<dbReference type="InterPro" id="IPR009057">
    <property type="entry name" value="Homeodomain-like_sf"/>
</dbReference>
<protein>
    <recommendedName>
        <fullName evidence="2">Myb-like domain-containing protein</fullName>
    </recommendedName>
</protein>
<feature type="region of interest" description="Disordered" evidence="1">
    <location>
        <begin position="1"/>
        <end position="41"/>
    </location>
</feature>
<dbReference type="AlphaFoldDB" id="A0A1D1ZV80"/>
<feature type="compositionally biased region" description="Gly residues" evidence="1">
    <location>
        <begin position="809"/>
        <end position="818"/>
    </location>
</feature>
<feature type="domain" description="Myb-like" evidence="2">
    <location>
        <begin position="423"/>
        <end position="473"/>
    </location>
</feature>
<feature type="compositionally biased region" description="Pro residues" evidence="1">
    <location>
        <begin position="798"/>
        <end position="808"/>
    </location>
</feature>
<accession>A0A1D1ZV80</accession>
<feature type="compositionally biased region" description="Low complexity" evidence="1">
    <location>
        <begin position="353"/>
        <end position="365"/>
    </location>
</feature>
<feature type="compositionally biased region" description="Low complexity" evidence="1">
    <location>
        <begin position="10"/>
        <end position="41"/>
    </location>
</feature>
<dbReference type="SUPFAM" id="SSF46689">
    <property type="entry name" value="Homeodomain-like"/>
    <property type="match status" value="1"/>
</dbReference>
<dbReference type="PROSITE" id="PS50090">
    <property type="entry name" value="MYB_LIKE"/>
    <property type="match status" value="1"/>
</dbReference>